<gene>
    <name evidence="1" type="ORF">E2I00_014017</name>
</gene>
<reference evidence="1 2" key="1">
    <citation type="journal article" date="2019" name="PLoS ONE">
        <title>Genomic analyses reveal an absence of contemporary introgressive admixture between fin whales and blue whales, despite known hybrids.</title>
        <authorList>
            <person name="Westbury M.V."/>
            <person name="Petersen B."/>
            <person name="Lorenzen E.D."/>
        </authorList>
    </citation>
    <scope>NUCLEOTIDE SEQUENCE [LARGE SCALE GENOMIC DNA]</scope>
    <source>
        <strain evidence="1">FinWhale-01</strain>
    </source>
</reference>
<evidence type="ECO:0000313" key="1">
    <source>
        <dbReference type="EMBL" id="KAB0398793.1"/>
    </source>
</evidence>
<comment type="caution">
    <text evidence="1">The sequence shown here is derived from an EMBL/GenBank/DDBJ whole genome shotgun (WGS) entry which is preliminary data.</text>
</comment>
<sequence>SWERVQSLLIKTGLEVQKDSRGCVAQKFAEYTHKSPRAHSLVLSHPFSDTSVHGNFIQPQWIPCMSWVASGKSQVIPVTILDLFDHRAFASEAKEECTNYMLRPGSLS</sequence>
<dbReference type="EMBL" id="SGJD01001696">
    <property type="protein sequence ID" value="KAB0398793.1"/>
    <property type="molecule type" value="Genomic_DNA"/>
</dbReference>
<dbReference type="AlphaFoldDB" id="A0A643CEY9"/>
<accession>A0A643CEY9</accession>
<dbReference type="Proteomes" id="UP000437017">
    <property type="component" value="Unassembled WGS sequence"/>
</dbReference>
<protein>
    <submittedName>
        <fullName evidence="1">Uncharacterized protein</fullName>
    </submittedName>
</protein>
<name>A0A643CEY9_BALPH</name>
<keyword evidence="2" id="KW-1185">Reference proteome</keyword>
<evidence type="ECO:0000313" key="2">
    <source>
        <dbReference type="Proteomes" id="UP000437017"/>
    </source>
</evidence>
<dbReference type="OrthoDB" id="10264550at2759"/>
<organism evidence="1 2">
    <name type="scientific">Balaenoptera physalus</name>
    <name type="common">Fin whale</name>
    <name type="synonym">Balaena physalus</name>
    <dbReference type="NCBI Taxonomy" id="9770"/>
    <lineage>
        <taxon>Eukaryota</taxon>
        <taxon>Metazoa</taxon>
        <taxon>Chordata</taxon>
        <taxon>Craniata</taxon>
        <taxon>Vertebrata</taxon>
        <taxon>Euteleostomi</taxon>
        <taxon>Mammalia</taxon>
        <taxon>Eutheria</taxon>
        <taxon>Laurasiatheria</taxon>
        <taxon>Artiodactyla</taxon>
        <taxon>Whippomorpha</taxon>
        <taxon>Cetacea</taxon>
        <taxon>Mysticeti</taxon>
        <taxon>Balaenopteridae</taxon>
        <taxon>Balaenoptera</taxon>
    </lineage>
</organism>
<proteinExistence type="predicted"/>
<feature type="non-terminal residue" evidence="1">
    <location>
        <position position="1"/>
    </location>
</feature>